<dbReference type="Proteomes" id="UP001168098">
    <property type="component" value="Unassembled WGS sequence"/>
</dbReference>
<feature type="signal peptide" evidence="10">
    <location>
        <begin position="1"/>
        <end position="26"/>
    </location>
</feature>
<dbReference type="InterPro" id="IPR045032">
    <property type="entry name" value="PEL"/>
</dbReference>
<dbReference type="InterPro" id="IPR018082">
    <property type="entry name" value="AmbAllergen"/>
</dbReference>
<proteinExistence type="inferred from homology"/>
<keyword evidence="13" id="KW-1185">Reference proteome</keyword>
<evidence type="ECO:0000256" key="7">
    <source>
        <dbReference type="ARBA" id="ARBA00022837"/>
    </source>
</evidence>
<keyword evidence="9 10" id="KW-0456">Lyase</keyword>
<dbReference type="InterPro" id="IPR002022">
    <property type="entry name" value="Pec_lyase"/>
</dbReference>
<organism evidence="12 13">
    <name type="scientific">Vitis rotundifolia</name>
    <name type="common">Muscadine grape</name>
    <dbReference type="NCBI Taxonomy" id="103349"/>
    <lineage>
        <taxon>Eukaryota</taxon>
        <taxon>Viridiplantae</taxon>
        <taxon>Streptophyta</taxon>
        <taxon>Embryophyta</taxon>
        <taxon>Tracheophyta</taxon>
        <taxon>Spermatophyta</taxon>
        <taxon>Magnoliopsida</taxon>
        <taxon>eudicotyledons</taxon>
        <taxon>Gunneridae</taxon>
        <taxon>Pentapetalae</taxon>
        <taxon>rosids</taxon>
        <taxon>Vitales</taxon>
        <taxon>Vitaceae</taxon>
        <taxon>Viteae</taxon>
        <taxon>Vitis</taxon>
    </lineage>
</organism>
<dbReference type="PANTHER" id="PTHR31683">
    <property type="entry name" value="PECTATE LYASE 18-RELATED"/>
    <property type="match status" value="1"/>
</dbReference>
<protein>
    <recommendedName>
        <fullName evidence="4 10">Pectate lyase</fullName>
        <ecNumber evidence="4 10">4.2.2.2</ecNumber>
    </recommendedName>
</protein>
<reference evidence="12 13" key="1">
    <citation type="journal article" date="2023" name="BMC Biotechnol.">
        <title>Vitis rotundifolia cv Carlos genome sequencing.</title>
        <authorList>
            <person name="Huff M."/>
            <person name="Hulse-Kemp A."/>
            <person name="Scheffler B."/>
            <person name="Youngblood R."/>
            <person name="Simpson S."/>
            <person name="Babiker E."/>
            <person name="Staton M."/>
        </authorList>
    </citation>
    <scope>NUCLEOTIDE SEQUENCE [LARGE SCALE GENOMIC DNA]</scope>
    <source>
        <tissue evidence="12">Leaf</tissue>
    </source>
</reference>
<keyword evidence="6 10" id="KW-0732">Signal</keyword>
<evidence type="ECO:0000256" key="3">
    <source>
        <dbReference type="ARBA" id="ARBA00010980"/>
    </source>
</evidence>
<evidence type="ECO:0000256" key="9">
    <source>
        <dbReference type="ARBA" id="ARBA00023239"/>
    </source>
</evidence>
<dbReference type="Gene3D" id="2.160.20.10">
    <property type="entry name" value="Single-stranded right-handed beta-helix, Pectin lyase-like"/>
    <property type="match status" value="1"/>
</dbReference>
<comment type="similarity">
    <text evidence="3 10">Belongs to the polysaccharide lyase 1 family.</text>
</comment>
<dbReference type="SMART" id="SM00656">
    <property type="entry name" value="Amb_all"/>
    <property type="match status" value="1"/>
</dbReference>
<comment type="caution">
    <text evidence="12">The sequence shown here is derived from an EMBL/GenBank/DDBJ whole genome shotgun (WGS) entry which is preliminary data.</text>
</comment>
<evidence type="ECO:0000256" key="4">
    <source>
        <dbReference type="ARBA" id="ARBA00012272"/>
    </source>
</evidence>
<comment type="cofactor">
    <cofactor evidence="10">
        <name>Ca(2+)</name>
        <dbReference type="ChEBI" id="CHEBI:29108"/>
    </cofactor>
    <text evidence="10">Binds 1 Ca(2+) ion. Required for its activity.</text>
</comment>
<name>A0AA39AL68_VITRO</name>
<dbReference type="AlphaFoldDB" id="A0AA39AL68"/>
<evidence type="ECO:0000256" key="8">
    <source>
        <dbReference type="ARBA" id="ARBA00023180"/>
    </source>
</evidence>
<feature type="domain" description="Pectate lyase" evidence="11">
    <location>
        <begin position="164"/>
        <end position="361"/>
    </location>
</feature>
<accession>A0AA39AL68</accession>
<keyword evidence="8" id="KW-0325">Glycoprotein</keyword>
<evidence type="ECO:0000313" key="13">
    <source>
        <dbReference type="Proteomes" id="UP001168098"/>
    </source>
</evidence>
<comment type="pathway">
    <text evidence="2 10">Glycan metabolism; pectin degradation; 2-dehydro-3-deoxy-D-gluconate from pectin: step 2/5.</text>
</comment>
<evidence type="ECO:0000256" key="1">
    <source>
        <dbReference type="ARBA" id="ARBA00000695"/>
    </source>
</evidence>
<dbReference type="EMBL" id="JARBHA010000001">
    <property type="protein sequence ID" value="KAJ9709219.1"/>
    <property type="molecule type" value="Genomic_DNA"/>
</dbReference>
<dbReference type="EC" id="4.2.2.2" evidence="4 10"/>
<gene>
    <name evidence="12" type="ORF">PVL29_000932</name>
</gene>
<dbReference type="GO" id="GO:0030570">
    <property type="term" value="F:pectate lyase activity"/>
    <property type="evidence" value="ECO:0007669"/>
    <property type="project" value="UniProtKB-EC"/>
</dbReference>
<dbReference type="GO" id="GO:0046872">
    <property type="term" value="F:metal ion binding"/>
    <property type="evidence" value="ECO:0007669"/>
    <property type="project" value="UniProtKB-KW"/>
</dbReference>
<dbReference type="PANTHER" id="PTHR31683:SF181">
    <property type="entry name" value="PECTATE LYASE 6-RELATED"/>
    <property type="match status" value="1"/>
</dbReference>
<evidence type="ECO:0000256" key="5">
    <source>
        <dbReference type="ARBA" id="ARBA00022723"/>
    </source>
</evidence>
<dbReference type="InterPro" id="IPR011050">
    <property type="entry name" value="Pectin_lyase_fold/virulence"/>
</dbReference>
<dbReference type="InterPro" id="IPR012334">
    <property type="entry name" value="Pectin_lyas_fold"/>
</dbReference>
<evidence type="ECO:0000259" key="11">
    <source>
        <dbReference type="SMART" id="SM00656"/>
    </source>
</evidence>
<dbReference type="PRINTS" id="PR00807">
    <property type="entry name" value="AMBALLERGEN"/>
</dbReference>
<sequence>MAAPKSNSLLLLFVVMFMVVVPTIRANIAEYDDYWKAREKEAKTVAIDAFDPSPEDVNDDFNKNVEKSIFGKNGTRRNLKVNKGPCKATNPIDRCWRCRRNWAMDRRRLADCVLGFGRRTVGGKHGRLYIVTDPSDDDMLNPKPGTLRYAVIQPQPLWIVFGRSMIIRLKQELIVTSDKTIDGRGVNVHIAYGAGITIQFVRNVIIHGLHIHDIVSRPGGLIRDSVNHFGLRTRSDGDAISIFGSSHVWIDHNSLSECEDGLIDAIQGSTAITISNNLFTKHNETMLLGASDGYSGDIIMQVTVAFNHFGRGLVQRMPRCRWGFFHVVNNDYTHWNMYAVGGSAHPTIVSQGNRYVAAPLMDPKHDAKEVTKRDHATKAEWSNWTWRSEGDLMVNGAFFVESGVPFKKKPFSRYDMIKAKPGKFVPRLTRYSGALNCWRTSPC</sequence>
<keyword evidence="5 10" id="KW-0479">Metal-binding</keyword>
<evidence type="ECO:0000313" key="12">
    <source>
        <dbReference type="EMBL" id="KAJ9709219.1"/>
    </source>
</evidence>
<evidence type="ECO:0000256" key="2">
    <source>
        <dbReference type="ARBA" id="ARBA00005220"/>
    </source>
</evidence>
<evidence type="ECO:0000256" key="10">
    <source>
        <dbReference type="RuleBase" id="RU361123"/>
    </source>
</evidence>
<dbReference type="InterPro" id="IPR007524">
    <property type="entry name" value="Pec_lyase_N"/>
</dbReference>
<dbReference type="Pfam" id="PF00544">
    <property type="entry name" value="Pectate_lyase_4"/>
    <property type="match status" value="1"/>
</dbReference>
<feature type="chain" id="PRO_5041485346" description="Pectate lyase" evidence="10">
    <location>
        <begin position="27"/>
        <end position="443"/>
    </location>
</feature>
<comment type="catalytic activity">
    <reaction evidence="1 10">
        <text>Eliminative cleavage of (1-&gt;4)-alpha-D-galacturonan to give oligosaccharides with 4-deoxy-alpha-D-galact-4-enuronosyl groups at their non-reducing ends.</text>
        <dbReference type="EC" id="4.2.2.2"/>
    </reaction>
</comment>
<dbReference type="Pfam" id="PF04431">
    <property type="entry name" value="Pec_lyase_N"/>
    <property type="match status" value="1"/>
</dbReference>
<evidence type="ECO:0000256" key="6">
    <source>
        <dbReference type="ARBA" id="ARBA00022729"/>
    </source>
</evidence>
<dbReference type="SUPFAM" id="SSF51126">
    <property type="entry name" value="Pectin lyase-like"/>
    <property type="match status" value="1"/>
</dbReference>
<keyword evidence="7 10" id="KW-0106">Calcium</keyword>